<feature type="region of interest" description="Disordered" evidence="1">
    <location>
        <begin position="453"/>
        <end position="554"/>
    </location>
</feature>
<proteinExistence type="predicted"/>
<evidence type="ECO:0000313" key="2">
    <source>
        <dbReference type="EMBL" id="KAL0087840.1"/>
    </source>
</evidence>
<organism evidence="2 3">
    <name type="scientific">Phycomyces blakesleeanus</name>
    <dbReference type="NCBI Taxonomy" id="4837"/>
    <lineage>
        <taxon>Eukaryota</taxon>
        <taxon>Fungi</taxon>
        <taxon>Fungi incertae sedis</taxon>
        <taxon>Mucoromycota</taxon>
        <taxon>Mucoromycotina</taxon>
        <taxon>Mucoromycetes</taxon>
        <taxon>Mucorales</taxon>
        <taxon>Phycomycetaceae</taxon>
        <taxon>Phycomyces</taxon>
    </lineage>
</organism>
<protein>
    <submittedName>
        <fullName evidence="2">Uncharacterized protein</fullName>
    </submittedName>
</protein>
<reference evidence="2 3" key="1">
    <citation type="submission" date="2024-04" db="EMBL/GenBank/DDBJ databases">
        <title>Symmetric and asymmetric DNA N6-adenine methylation regulates different biological responses in Mucorales.</title>
        <authorList>
            <consortium name="Lawrence Berkeley National Laboratory"/>
            <person name="Lax C."/>
            <person name="Mondo S.J."/>
            <person name="Osorio-Concepcion M."/>
            <person name="Muszewska A."/>
            <person name="Corrochano-Luque M."/>
            <person name="Gutierrez G."/>
            <person name="Riley R."/>
            <person name="Lipzen A."/>
            <person name="Guo J."/>
            <person name="Hundley H."/>
            <person name="Amirebrahimi M."/>
            <person name="Ng V."/>
            <person name="Lorenzo-Gutierrez D."/>
            <person name="Binder U."/>
            <person name="Yang J."/>
            <person name="Song Y."/>
            <person name="Canovas D."/>
            <person name="Navarro E."/>
            <person name="Freitag M."/>
            <person name="Gabaldon T."/>
            <person name="Grigoriev I.V."/>
            <person name="Corrochano L.M."/>
            <person name="Nicolas F.E."/>
            <person name="Garre V."/>
        </authorList>
    </citation>
    <scope>NUCLEOTIDE SEQUENCE [LARGE SCALE GENOMIC DNA]</scope>
    <source>
        <strain evidence="2 3">L51</strain>
    </source>
</reference>
<feature type="region of interest" description="Disordered" evidence="1">
    <location>
        <begin position="946"/>
        <end position="968"/>
    </location>
</feature>
<keyword evidence="3" id="KW-1185">Reference proteome</keyword>
<gene>
    <name evidence="2" type="ORF">J3Q64DRAFT_1697624</name>
</gene>
<feature type="compositionally biased region" description="Basic and acidic residues" evidence="1">
    <location>
        <begin position="540"/>
        <end position="552"/>
    </location>
</feature>
<feature type="compositionally biased region" description="Basic and acidic residues" evidence="1">
    <location>
        <begin position="703"/>
        <end position="712"/>
    </location>
</feature>
<feature type="compositionally biased region" description="Basic and acidic residues" evidence="1">
    <location>
        <begin position="513"/>
        <end position="532"/>
    </location>
</feature>
<feature type="compositionally biased region" description="Polar residues" evidence="1">
    <location>
        <begin position="410"/>
        <end position="419"/>
    </location>
</feature>
<name>A0ABR3B4D6_PHYBL</name>
<accession>A0ABR3B4D6</accession>
<evidence type="ECO:0000256" key="1">
    <source>
        <dbReference type="SAM" id="MobiDB-lite"/>
    </source>
</evidence>
<feature type="region of interest" description="Disordered" evidence="1">
    <location>
        <begin position="409"/>
        <end position="431"/>
    </location>
</feature>
<dbReference type="Proteomes" id="UP001448207">
    <property type="component" value="Unassembled WGS sequence"/>
</dbReference>
<feature type="region of interest" description="Disordered" evidence="1">
    <location>
        <begin position="691"/>
        <end position="712"/>
    </location>
</feature>
<comment type="caution">
    <text evidence="2">The sequence shown here is derived from an EMBL/GenBank/DDBJ whole genome shotgun (WGS) entry which is preliminary data.</text>
</comment>
<dbReference type="EMBL" id="JBCLYO010000006">
    <property type="protein sequence ID" value="KAL0087840.1"/>
    <property type="molecule type" value="Genomic_DNA"/>
</dbReference>
<sequence length="1074" mass="116576">MNSKVYNALCAAFALAYLLAPALIFIPVMLWEASPMPSAFCMAKPARKRRPSMAPNGENRVEAHDNVMRQTILGLVSNWVGSLWSTGSRTTGEPSGGLLSERQGGILGHMSVDESSSEEEDVVCVGESNVFFGVGLREYIPHLLPLDKLERGIDTMVSPVDGVAGTCGETHADLDEGVSSELVDICDEAEISVRLRFICEEFFSGGFANPRLPARFFDTMLEEELNASENKGHCDSLTEVAEPECGLVSKPVEETFVFGQESVQTPSGLNNAGLNDPKPKFGTVQGLDEAFALSSWQSVNGFFWECLSTGLPTPMEIDDDLAWSEVMEVESPMEIDDDVEVVAPDADCGEKLVAHTCNPTDDDLQYVSQSVKKDCDTNKIPACVPQQVVDDKVEHGVMRLDAPIAVTALKPQSHSANKSGEQKKGGESLPASVSGLLADGAKKVGECAPAVLGPIDHSKTVKPGSQSGKKAKDIKVVAKTETASASREQQPEETKAAPKVSMPGIPRVLASRAAKEQAKDSKGKAKESKVAAKTELTSGSREKQPDHSKAETKAPMAVTLKALASGAYMEQSKDPKVESSASVGRPKRSLVDFGPNCERMLVKKQKFALAWFLKPGAVSSSKKVVETRIWLPGNPQTDNSRMTMAVVTPFDSEGLGRQRGTSKVRHSVIQVTNRLKGPHIKMRSVRFTKRTSCRSVGPGAKPMRSEPKVDPEASGKFYGDTGIPRPFTVLFLWTIGVGWLEPFVRRVLVDFLTGLRPRSVSGGFCTSRASGVLDSGSFLGHGGPVGLSGLVAGLFCTWVLGLCSLSFVLKPGRMNTVGHGVHYVVMSGRMGFASLPDSFLGSLEGYRQSPLLFFSGEYLKIHCRLQLAAGNAYNQETKTRVQGYLCTLSVVKEKQDYFQETYPTQVETVLTSRIYGNSQRIQSSIKQNSRNQIRKAKLNMEIRTNSTKQHGKNGIKPSSTKVSPSRWVGQKAHEESRLGYGYNKKIPRHHSRLLAQDCKKGSWCGKPRSGSSSAIWWSNPFVVDPIAASWHIVSAGSLAVYCWWSRIPPAGGQGPIRPVIEEHFAVPSLNPVQE</sequence>
<evidence type="ECO:0000313" key="3">
    <source>
        <dbReference type="Proteomes" id="UP001448207"/>
    </source>
</evidence>